<dbReference type="OrthoDB" id="2533572at2759"/>
<proteinExistence type="predicted"/>
<dbReference type="InParanoid" id="A0A1Y2E615"/>
<keyword evidence="3" id="KW-1185">Reference proteome</keyword>
<feature type="compositionally biased region" description="Basic residues" evidence="1">
    <location>
        <begin position="13"/>
        <end position="24"/>
    </location>
</feature>
<reference evidence="2 3" key="1">
    <citation type="submission" date="2016-07" db="EMBL/GenBank/DDBJ databases">
        <title>Pervasive Adenine N6-methylation of Active Genes in Fungi.</title>
        <authorList>
            <consortium name="DOE Joint Genome Institute"/>
            <person name="Mondo S.J."/>
            <person name="Dannebaum R.O."/>
            <person name="Kuo R.C."/>
            <person name="Labutti K."/>
            <person name="Haridas S."/>
            <person name="Kuo A."/>
            <person name="Salamov A."/>
            <person name="Ahrendt S.R."/>
            <person name="Lipzen A."/>
            <person name="Sullivan W."/>
            <person name="Andreopoulos W.B."/>
            <person name="Clum A."/>
            <person name="Lindquist E."/>
            <person name="Daum C."/>
            <person name="Ramamoorthy G.K."/>
            <person name="Gryganskyi A."/>
            <person name="Culley D."/>
            <person name="Magnuson J.K."/>
            <person name="James T.Y."/>
            <person name="O'Malley M.A."/>
            <person name="Stajich J.E."/>
            <person name="Spatafora J.W."/>
            <person name="Visel A."/>
            <person name="Grigoriev I.V."/>
        </authorList>
    </citation>
    <scope>NUCLEOTIDE SEQUENCE [LARGE SCALE GENOMIC DNA]</scope>
    <source>
        <strain evidence="2 3">62-1032</strain>
    </source>
</reference>
<dbReference type="AlphaFoldDB" id="A0A1Y2E615"/>
<feature type="region of interest" description="Disordered" evidence="1">
    <location>
        <begin position="1"/>
        <end position="24"/>
    </location>
</feature>
<organism evidence="2 3">
    <name type="scientific">Leucosporidium creatinivorum</name>
    <dbReference type="NCBI Taxonomy" id="106004"/>
    <lineage>
        <taxon>Eukaryota</taxon>
        <taxon>Fungi</taxon>
        <taxon>Dikarya</taxon>
        <taxon>Basidiomycota</taxon>
        <taxon>Pucciniomycotina</taxon>
        <taxon>Microbotryomycetes</taxon>
        <taxon>Leucosporidiales</taxon>
        <taxon>Leucosporidium</taxon>
    </lineage>
</organism>
<accession>A0A1Y2E615</accession>
<evidence type="ECO:0000313" key="3">
    <source>
        <dbReference type="Proteomes" id="UP000193467"/>
    </source>
</evidence>
<name>A0A1Y2E615_9BASI</name>
<evidence type="ECO:0000313" key="2">
    <source>
        <dbReference type="EMBL" id="ORY66794.1"/>
    </source>
</evidence>
<gene>
    <name evidence="2" type="ORF">BCR35DRAFT_181814</name>
</gene>
<sequence>MEATPPLQQPTAHGKRSGAARRKLRKERQAMLDAQFANLEIDPDKGWKLPPEIVYHIMGISAPPTDTRLLSDAARNHRHFLFRLSLVCTAWRMEAQRILWTGAVLKSDSAIRRFLSGGERVRLTRQLVFGPTENLELLSIRSVNNLDPGTLATPNLKNHLQHRDRSTCPFDSKRWTLPPLSGLGSSSLPPSSSRF</sequence>
<evidence type="ECO:0000256" key="1">
    <source>
        <dbReference type="SAM" id="MobiDB-lite"/>
    </source>
</evidence>
<comment type="caution">
    <text evidence="2">The sequence shown here is derived from an EMBL/GenBank/DDBJ whole genome shotgun (WGS) entry which is preliminary data.</text>
</comment>
<dbReference type="Proteomes" id="UP000193467">
    <property type="component" value="Unassembled WGS sequence"/>
</dbReference>
<dbReference type="EMBL" id="MCGR01000062">
    <property type="protein sequence ID" value="ORY66794.1"/>
    <property type="molecule type" value="Genomic_DNA"/>
</dbReference>
<protein>
    <submittedName>
        <fullName evidence="2">Uncharacterized protein</fullName>
    </submittedName>
</protein>